<accession>A0A9X7J510</accession>
<evidence type="ECO:0000256" key="1">
    <source>
        <dbReference type="ARBA" id="ARBA00023002"/>
    </source>
</evidence>
<dbReference type="AlphaFoldDB" id="A0A9X7J510"/>
<dbReference type="GO" id="GO:0019164">
    <property type="term" value="F:pyruvate synthase activity"/>
    <property type="evidence" value="ECO:0007669"/>
    <property type="project" value="UniProtKB-EC"/>
</dbReference>
<evidence type="ECO:0000313" key="3">
    <source>
        <dbReference type="EMBL" id="PRR77115.1"/>
    </source>
</evidence>
<dbReference type="EMBL" id="PVXL01000014">
    <property type="protein sequence ID" value="PRR77115.1"/>
    <property type="molecule type" value="Genomic_DNA"/>
</dbReference>
<dbReference type="InterPro" id="IPR002869">
    <property type="entry name" value="Pyrv_flavodox_OxRed_cen"/>
</dbReference>
<comment type="caution">
    <text evidence="3">The sequence shown here is derived from an EMBL/GenBank/DDBJ whole genome shotgun (WGS) entry which is preliminary data.</text>
</comment>
<gene>
    <name evidence="3" type="primary">porC_1</name>
    <name evidence="3" type="ORF">MOST_03280</name>
</gene>
<dbReference type="NCBIfam" id="TIGR02175">
    <property type="entry name" value="PorC_KorC"/>
    <property type="match status" value="1"/>
</dbReference>
<keyword evidence="4" id="KW-1185">Reference proteome</keyword>
<dbReference type="InterPro" id="IPR011894">
    <property type="entry name" value="PorC_KorC"/>
</dbReference>
<dbReference type="EC" id="1.2.7.1" evidence="3"/>
<dbReference type="NCBIfam" id="NF006321">
    <property type="entry name" value="PRK08534.1"/>
    <property type="match status" value="1"/>
</dbReference>
<protein>
    <submittedName>
        <fullName evidence="3">Pyruvate synthase subunit PorC</fullName>
        <ecNumber evidence="3">1.2.7.1</ecNumber>
    </submittedName>
</protein>
<keyword evidence="1 3" id="KW-0560">Oxidoreductase</keyword>
<dbReference type="PANTHER" id="PTHR43366">
    <property type="entry name" value="PYRUVATE SYNTHASE SUBUNIT PORC"/>
    <property type="match status" value="1"/>
</dbReference>
<feature type="domain" description="Pyruvate/ketoisovalerate oxidoreductase catalytic" evidence="2">
    <location>
        <begin position="10"/>
        <end position="177"/>
    </location>
</feature>
<reference evidence="3 4" key="1">
    <citation type="submission" date="2018-03" db="EMBL/GenBank/DDBJ databases">
        <title>Genome sequence of Moorella stamsii DSM 26217.</title>
        <authorList>
            <person name="Poehlein A."/>
            <person name="Daniel R."/>
        </authorList>
    </citation>
    <scope>NUCLEOTIDE SEQUENCE [LARGE SCALE GENOMIC DNA]</scope>
    <source>
        <strain evidence="4">DSM 26217</strain>
    </source>
</reference>
<dbReference type="RefSeq" id="WP_054936110.1">
    <property type="nucleotide sequence ID" value="NZ_PVXL01000014.1"/>
</dbReference>
<keyword evidence="3" id="KW-0670">Pyruvate</keyword>
<evidence type="ECO:0000313" key="4">
    <source>
        <dbReference type="Proteomes" id="UP000239430"/>
    </source>
</evidence>
<name>A0A9X7J510_9FIRM</name>
<proteinExistence type="predicted"/>
<dbReference type="PANTHER" id="PTHR43366:SF1">
    <property type="entry name" value="PYRUVATE SYNTHASE SUBUNIT PORC"/>
    <property type="match status" value="1"/>
</dbReference>
<dbReference type="InterPro" id="IPR051626">
    <property type="entry name" value="Oxidoreductase_gamma_subunit"/>
</dbReference>
<organism evidence="3 4">
    <name type="scientific">Neomoorella stamsii</name>
    <dbReference type="NCBI Taxonomy" id="1266720"/>
    <lineage>
        <taxon>Bacteria</taxon>
        <taxon>Bacillati</taxon>
        <taxon>Bacillota</taxon>
        <taxon>Clostridia</taxon>
        <taxon>Neomoorellales</taxon>
        <taxon>Neomoorellaceae</taxon>
        <taxon>Neomoorella</taxon>
    </lineage>
</organism>
<sequence>MLEIRFHGRGGQGAVMAATILGKAVALYEGKYALSFPAFGTERRGAPVMAFTRIDDKPIRLRTQVYKPNVVVVLDDSLLITTNVVEGLASDGLVLVNTVMPAEEMGLQAGPNAKVVTIDATGIALKTLKVNIVNTSILGALCAVSGLVKIDSIVKAIENTLPERLVKRNVEAAQEAYRALSEGRKAQ</sequence>
<dbReference type="Pfam" id="PF01558">
    <property type="entry name" value="POR"/>
    <property type="match status" value="1"/>
</dbReference>
<dbReference type="InterPro" id="IPR019752">
    <property type="entry name" value="Pyrv/ketoisovalerate_OxRed_cat"/>
</dbReference>
<dbReference type="SUPFAM" id="SSF53323">
    <property type="entry name" value="Pyruvate-ferredoxin oxidoreductase, PFOR, domain III"/>
    <property type="match status" value="1"/>
</dbReference>
<evidence type="ECO:0000259" key="2">
    <source>
        <dbReference type="Pfam" id="PF01558"/>
    </source>
</evidence>
<dbReference type="Proteomes" id="UP000239430">
    <property type="component" value="Unassembled WGS sequence"/>
</dbReference>
<dbReference type="Gene3D" id="3.40.920.10">
    <property type="entry name" value="Pyruvate-ferredoxin oxidoreductase, PFOR, domain III"/>
    <property type="match status" value="1"/>
</dbReference>